<evidence type="ECO:0000256" key="2">
    <source>
        <dbReference type="ARBA" id="ARBA00007441"/>
    </source>
</evidence>
<proteinExistence type="inferred from homology"/>
<dbReference type="PANTHER" id="PTHR46383">
    <property type="entry name" value="ASPARTATE AMINOTRANSFERASE"/>
    <property type="match status" value="1"/>
</dbReference>
<comment type="cofactor">
    <cofactor evidence="1">
        <name>pyridoxal 5'-phosphate</name>
        <dbReference type="ChEBI" id="CHEBI:597326"/>
    </cofactor>
</comment>
<evidence type="ECO:0000256" key="1">
    <source>
        <dbReference type="ARBA" id="ARBA00001933"/>
    </source>
</evidence>
<dbReference type="Proteomes" id="UP001472866">
    <property type="component" value="Chromosome 11"/>
</dbReference>
<dbReference type="PANTHER" id="PTHR46383:SF5">
    <property type="entry name" value="AMINOTRANSFERASE CLASS I_CLASSII DOMAIN-CONTAINING PROTEIN"/>
    <property type="match status" value="1"/>
</dbReference>
<dbReference type="CDD" id="cd00609">
    <property type="entry name" value="AAT_like"/>
    <property type="match status" value="1"/>
</dbReference>
<dbReference type="GO" id="GO:0008483">
    <property type="term" value="F:transaminase activity"/>
    <property type="evidence" value="ECO:0007669"/>
    <property type="project" value="UniProtKB-KW"/>
</dbReference>
<evidence type="ECO:0000313" key="7">
    <source>
        <dbReference type="EMBL" id="WZN65253.1"/>
    </source>
</evidence>
<keyword evidence="8" id="KW-1185">Reference proteome</keyword>
<dbReference type="AlphaFoldDB" id="A0AAX4PGN6"/>
<dbReference type="InterPro" id="IPR015421">
    <property type="entry name" value="PyrdxlP-dep_Trfase_major"/>
</dbReference>
<dbReference type="Pfam" id="PF00155">
    <property type="entry name" value="Aminotran_1_2"/>
    <property type="match status" value="1"/>
</dbReference>
<evidence type="ECO:0000313" key="8">
    <source>
        <dbReference type="Proteomes" id="UP001472866"/>
    </source>
</evidence>
<organism evidence="7 8">
    <name type="scientific">Chloropicon roscoffensis</name>
    <dbReference type="NCBI Taxonomy" id="1461544"/>
    <lineage>
        <taxon>Eukaryota</taxon>
        <taxon>Viridiplantae</taxon>
        <taxon>Chlorophyta</taxon>
        <taxon>Chloropicophyceae</taxon>
        <taxon>Chloropicales</taxon>
        <taxon>Chloropicaceae</taxon>
        <taxon>Chloropicon</taxon>
    </lineage>
</organism>
<dbReference type="GO" id="GO:0030170">
    <property type="term" value="F:pyridoxal phosphate binding"/>
    <property type="evidence" value="ECO:0007669"/>
    <property type="project" value="InterPro"/>
</dbReference>
<evidence type="ECO:0000256" key="4">
    <source>
        <dbReference type="ARBA" id="ARBA00022679"/>
    </source>
</evidence>
<dbReference type="Gene3D" id="3.40.640.10">
    <property type="entry name" value="Type I PLP-dependent aspartate aminotransferase-like (Major domain)"/>
    <property type="match status" value="1"/>
</dbReference>
<reference evidence="7 8" key="1">
    <citation type="submission" date="2024-03" db="EMBL/GenBank/DDBJ databases">
        <title>Complete genome sequence of the green alga Chloropicon roscoffensis RCC1871.</title>
        <authorList>
            <person name="Lemieux C."/>
            <person name="Pombert J.-F."/>
            <person name="Otis C."/>
            <person name="Turmel M."/>
        </authorList>
    </citation>
    <scope>NUCLEOTIDE SEQUENCE [LARGE SCALE GENOMIC DNA]</scope>
    <source>
        <strain evidence="7 8">RCC1871</strain>
    </source>
</reference>
<dbReference type="SUPFAM" id="SSF53383">
    <property type="entry name" value="PLP-dependent transferases"/>
    <property type="match status" value="1"/>
</dbReference>
<keyword evidence="5" id="KW-0663">Pyridoxal phosphate</keyword>
<dbReference type="PROSITE" id="PS00105">
    <property type="entry name" value="AA_TRANSFER_CLASS_1"/>
    <property type="match status" value="1"/>
</dbReference>
<dbReference type="InterPro" id="IPR015424">
    <property type="entry name" value="PyrdxlP-dep_Trfase"/>
</dbReference>
<name>A0AAX4PGN6_9CHLO</name>
<dbReference type="InterPro" id="IPR050596">
    <property type="entry name" value="AspAT/PAT-like"/>
</dbReference>
<dbReference type="InterPro" id="IPR004839">
    <property type="entry name" value="Aminotransferase_I/II_large"/>
</dbReference>
<keyword evidence="4" id="KW-0808">Transferase</keyword>
<evidence type="ECO:0000256" key="5">
    <source>
        <dbReference type="ARBA" id="ARBA00022898"/>
    </source>
</evidence>
<accession>A0AAX4PGN6</accession>
<sequence>MARLALSDLGFGIGRRFLRRGEERLAAGGCLLRTPPTAAQGRAGSLAAPHSSLSSEDSKMLATVSKRIRSTDSPVVVAMKKLIAEGGGPGEVASLAQGVVWWKPPASAKDLARQSLDSDVVNSYGPCEGNPQLREELRRKLREENNLKGVEVMVTTGANQAFINVALSVADSDDSIVLFVPYYFNHLMALQMTEGGPKVDFGPCDPETMLPDLSWLEDRLASDSPPKAVVVVTPNNPTGVIVPGNMLQRMALLCGSSGSWLIVDNTYENFTYEDTTSRPEFVDAPNVINIFSFSKCYGMMGWRMGYLAYDESNSDLAESLLKVQDTIPICPTQISQHMALGALREGVPWIDERVASLEANRRRALGALRPLGEGSVTRSDGAIYLWAKLPDGMDDAEVVETLVKEHKVCIIPGSSCGSPGFVRVAFANLTEEACEEACGRLERGLKQILQDAGN</sequence>
<protein>
    <submittedName>
        <fullName evidence="7">Aromatic aminotransferase</fullName>
    </submittedName>
</protein>
<evidence type="ECO:0000256" key="3">
    <source>
        <dbReference type="ARBA" id="ARBA00022576"/>
    </source>
</evidence>
<gene>
    <name evidence="7" type="ORF">HKI87_11g68100</name>
</gene>
<comment type="similarity">
    <text evidence="2">Belongs to the class-I pyridoxal-phosphate-dependent aminotransferase family.</text>
</comment>
<keyword evidence="3 7" id="KW-0032">Aminotransferase</keyword>
<dbReference type="InterPro" id="IPR004838">
    <property type="entry name" value="NHTrfase_class1_PyrdxlP-BS"/>
</dbReference>
<dbReference type="GO" id="GO:0006520">
    <property type="term" value="P:amino acid metabolic process"/>
    <property type="evidence" value="ECO:0007669"/>
    <property type="project" value="InterPro"/>
</dbReference>
<evidence type="ECO:0000259" key="6">
    <source>
        <dbReference type="Pfam" id="PF00155"/>
    </source>
</evidence>
<feature type="domain" description="Aminotransferase class I/classII large" evidence="6">
    <location>
        <begin position="104"/>
        <end position="441"/>
    </location>
</feature>
<dbReference type="EMBL" id="CP151511">
    <property type="protein sequence ID" value="WZN65253.1"/>
    <property type="molecule type" value="Genomic_DNA"/>
</dbReference>